<feature type="region of interest" description="Disordered" evidence="2">
    <location>
        <begin position="738"/>
        <end position="778"/>
    </location>
</feature>
<accession>A0A232LQ64</accession>
<organism evidence="3 4">
    <name type="scientific">Elaphomyces granulatus</name>
    <dbReference type="NCBI Taxonomy" id="519963"/>
    <lineage>
        <taxon>Eukaryota</taxon>
        <taxon>Fungi</taxon>
        <taxon>Dikarya</taxon>
        <taxon>Ascomycota</taxon>
        <taxon>Pezizomycotina</taxon>
        <taxon>Eurotiomycetes</taxon>
        <taxon>Eurotiomycetidae</taxon>
        <taxon>Eurotiales</taxon>
        <taxon>Elaphomycetaceae</taxon>
        <taxon>Elaphomyces</taxon>
    </lineage>
</organism>
<dbReference type="AlphaFoldDB" id="A0A232LQ64"/>
<proteinExistence type="predicted"/>
<gene>
    <name evidence="3" type="ORF">Egran_05963</name>
</gene>
<feature type="coiled-coil region" evidence="1">
    <location>
        <begin position="645"/>
        <end position="672"/>
    </location>
</feature>
<feature type="compositionally biased region" description="Polar residues" evidence="2">
    <location>
        <begin position="42"/>
        <end position="59"/>
    </location>
</feature>
<dbReference type="Proteomes" id="UP000243515">
    <property type="component" value="Unassembled WGS sequence"/>
</dbReference>
<protein>
    <submittedName>
        <fullName evidence="3">Uncharacterized protein</fullName>
    </submittedName>
</protein>
<keyword evidence="4" id="KW-1185">Reference proteome</keyword>
<feature type="compositionally biased region" description="Acidic residues" evidence="2">
    <location>
        <begin position="754"/>
        <end position="766"/>
    </location>
</feature>
<dbReference type="OrthoDB" id="3532430at2759"/>
<feature type="region of interest" description="Disordered" evidence="2">
    <location>
        <begin position="344"/>
        <end position="363"/>
    </location>
</feature>
<name>A0A232LQ64_9EURO</name>
<evidence type="ECO:0000256" key="1">
    <source>
        <dbReference type="SAM" id="Coils"/>
    </source>
</evidence>
<reference evidence="3 4" key="1">
    <citation type="journal article" date="2015" name="Environ. Microbiol.">
        <title>Metagenome sequence of Elaphomyces granulatus from sporocarp tissue reveals Ascomycota ectomycorrhizal fingerprints of genome expansion and a Proteobacteria-rich microbiome.</title>
        <authorList>
            <person name="Quandt C.A."/>
            <person name="Kohler A."/>
            <person name="Hesse C.N."/>
            <person name="Sharpton T.J."/>
            <person name="Martin F."/>
            <person name="Spatafora J.W."/>
        </authorList>
    </citation>
    <scope>NUCLEOTIDE SEQUENCE [LARGE SCALE GENOMIC DNA]</scope>
    <source>
        <strain evidence="3 4">OSC145934</strain>
    </source>
</reference>
<feature type="region of interest" description="Disordered" evidence="2">
    <location>
        <begin position="791"/>
        <end position="815"/>
    </location>
</feature>
<keyword evidence="1" id="KW-0175">Coiled coil</keyword>
<sequence>MYTKKAIPGRHKRRVSSSGHDGEENGVPVERVARRSIRNQTRKSNNTGSHQELDSQIYSPVTPRKSRKKARFTGPGSQPQQTSAATGLTPAISRTSLTGDPGRSHQVRRRSAPAGEGGEVIDPIFPIGPAPGAQTFQFTPIRQIIDSRTQRRIRRAGLSHEINVIEQENRDAIKRYRRGVGILSSDPPSSLDAELQTSRDDVETESQVTEDEAMADDAPGVQEMDVGLCLRQDMPEAEFCETNSHGGHENEETELITIGDSIMGDDTLLQPSSPIFPRNEASWYTTPCSPSRLNRTLPSTVDASAQTANPCCSWEEERNRLSLEVEAARKEKRELFKEWRANVSSANNQNDGDCQRPSTPPSDFVSQIIPSLKAAVTRSSAACQALAAVRADLAGMGFLGHTADEIIRDMRHAFRSARLELERAMPGETANTPMENGHATLDALVERVKILANDLQTEQGRHEGSLGREKALQGQFDDSLTRCEVASKKVQELEERIEASAGDMLHARMQIQQLEKKGAEKDLGIDRLNAASRKYHEDVKGLESIVSSLEAQVAASKTEHHQTISHLEQRISVSQATCVKAESIATERQTQIDELQETIEQNRIRVCDLTAQVECMENEQKGLAEAMATAAATHQQEVGSLNVRLSELITSLEASKSEIARLQRHKSGLETRCQIEVEARERTIRNVIETINAEVRGAKVRDANWKIKSDEIDSEPMMPGSEPITPVSVGRFVNVRVQRGKRQRRRPDSGIDILSEESDQEGDEGQTELTSDFDLPAIPTSDIIDVHVSERDAVFEDPSSTAPCSHEQEPISLVN</sequence>
<feature type="compositionally biased region" description="Polar residues" evidence="2">
    <location>
        <begin position="75"/>
        <end position="98"/>
    </location>
</feature>
<comment type="caution">
    <text evidence="3">The sequence shown here is derived from an EMBL/GenBank/DDBJ whole genome shotgun (WGS) entry which is preliminary data.</text>
</comment>
<evidence type="ECO:0000313" key="3">
    <source>
        <dbReference type="EMBL" id="OXV06269.1"/>
    </source>
</evidence>
<feature type="region of interest" description="Disordered" evidence="2">
    <location>
        <begin position="181"/>
        <end position="206"/>
    </location>
</feature>
<feature type="region of interest" description="Disordered" evidence="2">
    <location>
        <begin position="1"/>
        <end position="119"/>
    </location>
</feature>
<dbReference type="EMBL" id="NPHW01005926">
    <property type="protein sequence ID" value="OXV06269.1"/>
    <property type="molecule type" value="Genomic_DNA"/>
</dbReference>
<evidence type="ECO:0000313" key="4">
    <source>
        <dbReference type="Proteomes" id="UP000243515"/>
    </source>
</evidence>
<evidence type="ECO:0000256" key="2">
    <source>
        <dbReference type="SAM" id="MobiDB-lite"/>
    </source>
</evidence>